<dbReference type="EMBL" id="NNAY01000035">
    <property type="protein sequence ID" value="OXU31742.1"/>
    <property type="molecule type" value="Genomic_DNA"/>
</dbReference>
<accession>A0A232FM48</accession>
<dbReference type="Proteomes" id="UP000215335">
    <property type="component" value="Unassembled WGS sequence"/>
</dbReference>
<evidence type="ECO:0000313" key="2">
    <source>
        <dbReference type="Proteomes" id="UP000215335"/>
    </source>
</evidence>
<protein>
    <submittedName>
        <fullName evidence="1">Uncharacterized protein</fullName>
    </submittedName>
</protein>
<sequence length="104" mass="11196">GTHTPQTKNLHILVNKTQTRTSLPHTLKVIKVSPLASHCSGCLIKVSPIASHCSGCLIKVNPLASHCSGCLITEKAKIIIVVRQDFMLNAILTDDTLTIELSDV</sequence>
<proteinExistence type="predicted"/>
<keyword evidence="2" id="KW-1185">Reference proteome</keyword>
<evidence type="ECO:0000313" key="1">
    <source>
        <dbReference type="EMBL" id="OXU31742.1"/>
    </source>
</evidence>
<reference evidence="1 2" key="1">
    <citation type="journal article" date="2017" name="Curr. Biol.">
        <title>The Evolution of Venom by Co-option of Single-Copy Genes.</title>
        <authorList>
            <person name="Martinson E.O."/>
            <person name="Mrinalini"/>
            <person name="Kelkar Y.D."/>
            <person name="Chang C.H."/>
            <person name="Werren J.H."/>
        </authorList>
    </citation>
    <scope>NUCLEOTIDE SEQUENCE [LARGE SCALE GENOMIC DNA]</scope>
    <source>
        <strain evidence="1 2">Alberta</strain>
        <tissue evidence="1">Whole body</tissue>
    </source>
</reference>
<organism evidence="1 2">
    <name type="scientific">Trichomalopsis sarcophagae</name>
    <dbReference type="NCBI Taxonomy" id="543379"/>
    <lineage>
        <taxon>Eukaryota</taxon>
        <taxon>Metazoa</taxon>
        <taxon>Ecdysozoa</taxon>
        <taxon>Arthropoda</taxon>
        <taxon>Hexapoda</taxon>
        <taxon>Insecta</taxon>
        <taxon>Pterygota</taxon>
        <taxon>Neoptera</taxon>
        <taxon>Endopterygota</taxon>
        <taxon>Hymenoptera</taxon>
        <taxon>Apocrita</taxon>
        <taxon>Proctotrupomorpha</taxon>
        <taxon>Chalcidoidea</taxon>
        <taxon>Pteromalidae</taxon>
        <taxon>Pteromalinae</taxon>
        <taxon>Trichomalopsis</taxon>
    </lineage>
</organism>
<name>A0A232FM48_9HYME</name>
<feature type="non-terminal residue" evidence="1">
    <location>
        <position position="1"/>
    </location>
</feature>
<gene>
    <name evidence="1" type="ORF">TSAR_007919</name>
</gene>
<comment type="caution">
    <text evidence="1">The sequence shown here is derived from an EMBL/GenBank/DDBJ whole genome shotgun (WGS) entry which is preliminary data.</text>
</comment>
<dbReference type="AlphaFoldDB" id="A0A232FM48"/>